<gene>
    <name evidence="1" type="ORF">AOE01nite_12890</name>
</gene>
<protein>
    <recommendedName>
        <fullName evidence="3">Transposase IS4-like domain-containing protein</fullName>
    </recommendedName>
</protein>
<name>A0A511XJE6_9PROT</name>
<dbReference type="AlphaFoldDB" id="A0A511XJE6"/>
<accession>A0A511XJE6</accession>
<evidence type="ECO:0000313" key="2">
    <source>
        <dbReference type="Proteomes" id="UP000321746"/>
    </source>
</evidence>
<dbReference type="Proteomes" id="UP000321746">
    <property type="component" value="Unassembled WGS sequence"/>
</dbReference>
<evidence type="ECO:0008006" key="3">
    <source>
        <dbReference type="Google" id="ProtNLM"/>
    </source>
</evidence>
<reference evidence="1 2" key="1">
    <citation type="submission" date="2019-07" db="EMBL/GenBank/DDBJ databases">
        <title>Whole genome shotgun sequence of Acetobacter oeni NBRC 105207.</title>
        <authorList>
            <person name="Hosoyama A."/>
            <person name="Uohara A."/>
            <person name="Ohji S."/>
            <person name="Ichikawa N."/>
        </authorList>
    </citation>
    <scope>NUCLEOTIDE SEQUENCE [LARGE SCALE GENOMIC DNA]</scope>
    <source>
        <strain evidence="1 2">NBRC 105207</strain>
    </source>
</reference>
<keyword evidence="2" id="KW-1185">Reference proteome</keyword>
<organism evidence="1 2">
    <name type="scientific">Acetobacter oeni</name>
    <dbReference type="NCBI Taxonomy" id="304077"/>
    <lineage>
        <taxon>Bacteria</taxon>
        <taxon>Pseudomonadati</taxon>
        <taxon>Pseudomonadota</taxon>
        <taxon>Alphaproteobacteria</taxon>
        <taxon>Acetobacterales</taxon>
        <taxon>Acetobacteraceae</taxon>
        <taxon>Acetobacter</taxon>
    </lineage>
</organism>
<dbReference type="EMBL" id="BJYG01000015">
    <property type="protein sequence ID" value="GEN63065.1"/>
    <property type="molecule type" value="Genomic_DNA"/>
</dbReference>
<proteinExistence type="predicted"/>
<evidence type="ECO:0000313" key="1">
    <source>
        <dbReference type="EMBL" id="GEN63065.1"/>
    </source>
</evidence>
<sequence length="90" mass="9914">MTPENRDGRAESGPLAEAIRQATDRSVELAWADQDYIGAKVVKAAEELDIIPEIVRHPQARHGFVLLPRRTGCGKIFGMGNTMQEAREGL</sequence>
<comment type="caution">
    <text evidence="1">The sequence shown here is derived from an EMBL/GenBank/DDBJ whole genome shotgun (WGS) entry which is preliminary data.</text>
</comment>